<protein>
    <submittedName>
        <fullName evidence="1">Uncharacterized protein</fullName>
    </submittedName>
</protein>
<keyword evidence="2" id="KW-1185">Reference proteome</keyword>
<sequence length="60" mass="6517">MEGTPYAGWCLEDGSGDTMPCFLLLRNAGRFPWVLVGELVPAASSGSAFWRLTMLTTMFG</sequence>
<comment type="caution">
    <text evidence="1">The sequence shown here is derived from an EMBL/GenBank/DDBJ whole genome shotgun (WGS) entry which is preliminary data.</text>
</comment>
<evidence type="ECO:0000313" key="2">
    <source>
        <dbReference type="Proteomes" id="UP001054252"/>
    </source>
</evidence>
<evidence type="ECO:0000313" key="1">
    <source>
        <dbReference type="EMBL" id="GKV45952.1"/>
    </source>
</evidence>
<dbReference type="Proteomes" id="UP001054252">
    <property type="component" value="Unassembled WGS sequence"/>
</dbReference>
<accession>A0AAV5MBF2</accession>
<reference evidence="1 2" key="1">
    <citation type="journal article" date="2021" name="Commun. Biol.">
        <title>The genome of Shorea leprosula (Dipterocarpaceae) highlights the ecological relevance of drought in aseasonal tropical rainforests.</title>
        <authorList>
            <person name="Ng K.K.S."/>
            <person name="Kobayashi M.J."/>
            <person name="Fawcett J.A."/>
            <person name="Hatakeyama M."/>
            <person name="Paape T."/>
            <person name="Ng C.H."/>
            <person name="Ang C.C."/>
            <person name="Tnah L.H."/>
            <person name="Lee C.T."/>
            <person name="Nishiyama T."/>
            <person name="Sese J."/>
            <person name="O'Brien M.J."/>
            <person name="Copetti D."/>
            <person name="Mohd Noor M.I."/>
            <person name="Ong R.C."/>
            <person name="Putra M."/>
            <person name="Sireger I.Z."/>
            <person name="Indrioko S."/>
            <person name="Kosugi Y."/>
            <person name="Izuno A."/>
            <person name="Isagi Y."/>
            <person name="Lee S.L."/>
            <person name="Shimizu K.K."/>
        </authorList>
    </citation>
    <scope>NUCLEOTIDE SEQUENCE [LARGE SCALE GENOMIC DNA]</scope>
    <source>
        <strain evidence="1">214</strain>
    </source>
</reference>
<name>A0AAV5MBF2_9ROSI</name>
<proteinExistence type="predicted"/>
<dbReference type="AlphaFoldDB" id="A0AAV5MBF2"/>
<organism evidence="1 2">
    <name type="scientific">Rubroshorea leprosula</name>
    <dbReference type="NCBI Taxonomy" id="152421"/>
    <lineage>
        <taxon>Eukaryota</taxon>
        <taxon>Viridiplantae</taxon>
        <taxon>Streptophyta</taxon>
        <taxon>Embryophyta</taxon>
        <taxon>Tracheophyta</taxon>
        <taxon>Spermatophyta</taxon>
        <taxon>Magnoliopsida</taxon>
        <taxon>eudicotyledons</taxon>
        <taxon>Gunneridae</taxon>
        <taxon>Pentapetalae</taxon>
        <taxon>rosids</taxon>
        <taxon>malvids</taxon>
        <taxon>Malvales</taxon>
        <taxon>Dipterocarpaceae</taxon>
        <taxon>Rubroshorea</taxon>
    </lineage>
</organism>
<gene>
    <name evidence="1" type="ORF">SLEP1_g52976</name>
</gene>
<dbReference type="EMBL" id="BPVZ01000200">
    <property type="protein sequence ID" value="GKV45952.1"/>
    <property type="molecule type" value="Genomic_DNA"/>
</dbReference>